<comment type="caution">
    <text evidence="3">The sequence shown here is derived from an EMBL/GenBank/DDBJ whole genome shotgun (WGS) entry which is preliminary data.</text>
</comment>
<protein>
    <submittedName>
        <fullName evidence="3">Short-chain dehydrogenase</fullName>
    </submittedName>
</protein>
<dbReference type="Pfam" id="PF13561">
    <property type="entry name" value="adh_short_C2"/>
    <property type="match status" value="1"/>
</dbReference>
<dbReference type="CDD" id="cd05233">
    <property type="entry name" value="SDR_c"/>
    <property type="match status" value="1"/>
</dbReference>
<proteinExistence type="inferred from homology"/>
<sequence>MARPVAIVTGAGSGIGAAIAARLADRYDLILTHLHDDPDLHNVLATVEQRGAATAAITGDLTDPMTIDTLAHEVEDAADRLEVLVSNAGAYPRIPWTSLDLDTFREQIEVNLITHAACAQLVTPSLTTRGHGRIITVSSVLTQLGRVDLAAYIAAKSGLEGLVRALARELGPHGVTVNCVRAGSIEVPAEHAVVPDHDAMITRQLERQCVKRRGHPDDIAAAVDFLASSDAGFITGQCLTIDGGWCMT</sequence>
<evidence type="ECO:0000313" key="3">
    <source>
        <dbReference type="EMBL" id="PXY31708.1"/>
    </source>
</evidence>
<dbReference type="InterPro" id="IPR036291">
    <property type="entry name" value="NAD(P)-bd_dom_sf"/>
</dbReference>
<comment type="similarity">
    <text evidence="1">Belongs to the short-chain dehydrogenases/reductases (SDR) family.</text>
</comment>
<accession>A0A2V4B8V8</accession>
<dbReference type="RefSeq" id="WP_112279737.1">
    <property type="nucleotide sequence ID" value="NZ_MASW01000001.1"/>
</dbReference>
<dbReference type="FunFam" id="3.40.50.720:FF:000084">
    <property type="entry name" value="Short-chain dehydrogenase reductase"/>
    <property type="match status" value="1"/>
</dbReference>
<dbReference type="PANTHER" id="PTHR43639:SF1">
    <property type="entry name" value="SHORT-CHAIN DEHYDROGENASE_REDUCTASE FAMILY PROTEIN"/>
    <property type="match status" value="1"/>
</dbReference>
<dbReference type="PANTHER" id="PTHR43639">
    <property type="entry name" value="OXIDOREDUCTASE, SHORT-CHAIN DEHYDROGENASE/REDUCTASE FAMILY (AFU_ORTHOLOGUE AFUA_5G02870)"/>
    <property type="match status" value="1"/>
</dbReference>
<dbReference type="OrthoDB" id="7064009at2"/>
<dbReference type="Proteomes" id="UP000249915">
    <property type="component" value="Unassembled WGS sequence"/>
</dbReference>
<keyword evidence="2" id="KW-0560">Oxidoreductase</keyword>
<name>A0A2V4B8V8_9PSEU</name>
<evidence type="ECO:0000256" key="1">
    <source>
        <dbReference type="ARBA" id="ARBA00006484"/>
    </source>
</evidence>
<dbReference type="GO" id="GO:0016491">
    <property type="term" value="F:oxidoreductase activity"/>
    <property type="evidence" value="ECO:0007669"/>
    <property type="project" value="UniProtKB-KW"/>
</dbReference>
<reference evidence="3 4" key="1">
    <citation type="submission" date="2016-07" db="EMBL/GenBank/DDBJ databases">
        <title>Draft genome sequence of Prauserella muralis DSM 45305, isolated from a mould-covered wall in an indoor environment.</title>
        <authorList>
            <person name="Ruckert C."/>
            <person name="Albersmeier A."/>
            <person name="Jiang C.-L."/>
            <person name="Jiang Y."/>
            <person name="Kalinowski J."/>
            <person name="Schneider O."/>
            <person name="Winkler A."/>
            <person name="Zotchev S.B."/>
        </authorList>
    </citation>
    <scope>NUCLEOTIDE SEQUENCE [LARGE SCALE GENOMIC DNA]</scope>
    <source>
        <strain evidence="3 4">DSM 45305</strain>
    </source>
</reference>
<dbReference type="InterPro" id="IPR002347">
    <property type="entry name" value="SDR_fam"/>
</dbReference>
<dbReference type="Gene3D" id="3.40.50.720">
    <property type="entry name" value="NAD(P)-binding Rossmann-like Domain"/>
    <property type="match status" value="1"/>
</dbReference>
<dbReference type="EMBL" id="MASW01000001">
    <property type="protein sequence ID" value="PXY31708.1"/>
    <property type="molecule type" value="Genomic_DNA"/>
</dbReference>
<organism evidence="3 4">
    <name type="scientific">Prauserella muralis</name>
    <dbReference type="NCBI Taxonomy" id="588067"/>
    <lineage>
        <taxon>Bacteria</taxon>
        <taxon>Bacillati</taxon>
        <taxon>Actinomycetota</taxon>
        <taxon>Actinomycetes</taxon>
        <taxon>Pseudonocardiales</taxon>
        <taxon>Pseudonocardiaceae</taxon>
        <taxon>Prauserella</taxon>
    </lineage>
</organism>
<dbReference type="PRINTS" id="PR00081">
    <property type="entry name" value="GDHRDH"/>
</dbReference>
<evidence type="ECO:0000256" key="2">
    <source>
        <dbReference type="ARBA" id="ARBA00023002"/>
    </source>
</evidence>
<dbReference type="SUPFAM" id="SSF51735">
    <property type="entry name" value="NAD(P)-binding Rossmann-fold domains"/>
    <property type="match status" value="1"/>
</dbReference>
<gene>
    <name evidence="3" type="ORF">BAY60_04960</name>
</gene>
<evidence type="ECO:0000313" key="4">
    <source>
        <dbReference type="Proteomes" id="UP000249915"/>
    </source>
</evidence>
<dbReference type="PRINTS" id="PR00080">
    <property type="entry name" value="SDRFAMILY"/>
</dbReference>
<keyword evidence="4" id="KW-1185">Reference proteome</keyword>
<dbReference type="AlphaFoldDB" id="A0A2V4B8V8"/>